<evidence type="ECO:0000313" key="2">
    <source>
        <dbReference type="Proteomes" id="UP000790709"/>
    </source>
</evidence>
<dbReference type="EMBL" id="MU266518">
    <property type="protein sequence ID" value="KAH7921619.1"/>
    <property type="molecule type" value="Genomic_DNA"/>
</dbReference>
<protein>
    <submittedName>
        <fullName evidence="1">Uncharacterized protein</fullName>
    </submittedName>
</protein>
<comment type="caution">
    <text evidence="1">The sequence shown here is derived from an EMBL/GenBank/DDBJ whole genome shotgun (WGS) entry which is preliminary data.</text>
</comment>
<reference evidence="1" key="1">
    <citation type="journal article" date="2021" name="New Phytol.">
        <title>Evolutionary innovations through gain and loss of genes in the ectomycorrhizal Boletales.</title>
        <authorList>
            <person name="Wu G."/>
            <person name="Miyauchi S."/>
            <person name="Morin E."/>
            <person name="Kuo A."/>
            <person name="Drula E."/>
            <person name="Varga T."/>
            <person name="Kohler A."/>
            <person name="Feng B."/>
            <person name="Cao Y."/>
            <person name="Lipzen A."/>
            <person name="Daum C."/>
            <person name="Hundley H."/>
            <person name="Pangilinan J."/>
            <person name="Johnson J."/>
            <person name="Barry K."/>
            <person name="LaButti K."/>
            <person name="Ng V."/>
            <person name="Ahrendt S."/>
            <person name="Min B."/>
            <person name="Choi I.G."/>
            <person name="Park H."/>
            <person name="Plett J.M."/>
            <person name="Magnuson J."/>
            <person name="Spatafora J.W."/>
            <person name="Nagy L.G."/>
            <person name="Henrissat B."/>
            <person name="Grigoriev I.V."/>
            <person name="Yang Z.L."/>
            <person name="Xu J."/>
            <person name="Martin F.M."/>
        </authorList>
    </citation>
    <scope>NUCLEOTIDE SEQUENCE</scope>
    <source>
        <strain evidence="1">KUC20120723A-06</strain>
    </source>
</reference>
<gene>
    <name evidence="1" type="ORF">BV22DRAFT_1132127</name>
</gene>
<evidence type="ECO:0000313" key="1">
    <source>
        <dbReference type="EMBL" id="KAH7921619.1"/>
    </source>
</evidence>
<name>A0ACB8B8K9_9AGAM</name>
<organism evidence="1 2">
    <name type="scientific">Leucogyrophana mollusca</name>
    <dbReference type="NCBI Taxonomy" id="85980"/>
    <lineage>
        <taxon>Eukaryota</taxon>
        <taxon>Fungi</taxon>
        <taxon>Dikarya</taxon>
        <taxon>Basidiomycota</taxon>
        <taxon>Agaricomycotina</taxon>
        <taxon>Agaricomycetes</taxon>
        <taxon>Agaricomycetidae</taxon>
        <taxon>Boletales</taxon>
        <taxon>Boletales incertae sedis</taxon>
        <taxon>Leucogyrophana</taxon>
    </lineage>
</organism>
<sequence>MALILRAALVSMQAVFNQVACTPPNKTQAKDRYHTAEPYVLQMAPLVFQIHTCLLWLCAAVEVVSAVDHYFPSSLSPYVQSTFCPVSRPYDHITPISVIGVILVAAGAFIRVHCFKELGQLFTFDLTIQPEHKLVTSGFYKYVRHPSYTGSLMLIVGITLTHFTSGGWVRQCGILGPMSSTLLSASWWAWSLSVGISRAIAEDGELRKQFGPQWDAYAASVSSWFVPGVL</sequence>
<proteinExistence type="predicted"/>
<keyword evidence="2" id="KW-1185">Reference proteome</keyword>
<dbReference type="Proteomes" id="UP000790709">
    <property type="component" value="Unassembled WGS sequence"/>
</dbReference>
<accession>A0ACB8B8K9</accession>